<dbReference type="PROSITE" id="PS50005">
    <property type="entry name" value="TPR"/>
    <property type="match status" value="1"/>
</dbReference>
<dbReference type="RefSeq" id="WP_344695567.1">
    <property type="nucleotide sequence ID" value="NZ_BAABBR010000001.1"/>
</dbReference>
<dbReference type="Proteomes" id="UP001424459">
    <property type="component" value="Unassembled WGS sequence"/>
</dbReference>
<protein>
    <recommendedName>
        <fullName evidence="3">LytR/CpsA/Psr regulator C-terminal domain-containing protein</fullName>
    </recommendedName>
</protein>
<evidence type="ECO:0000313" key="5">
    <source>
        <dbReference type="Proteomes" id="UP001424459"/>
    </source>
</evidence>
<evidence type="ECO:0000256" key="1">
    <source>
        <dbReference type="PROSITE-ProRule" id="PRU00339"/>
    </source>
</evidence>
<keyword evidence="1" id="KW-0802">TPR repeat</keyword>
<dbReference type="Gene3D" id="3.30.70.2390">
    <property type="match status" value="1"/>
</dbReference>
<feature type="repeat" description="TPR" evidence="1">
    <location>
        <begin position="74"/>
        <end position="107"/>
    </location>
</feature>
<gene>
    <name evidence="4" type="ORF">GCM10022281_06500</name>
</gene>
<comment type="caution">
    <text evidence="4">The sequence shown here is derived from an EMBL/GenBank/DDBJ whole genome shotgun (WGS) entry which is preliminary data.</text>
</comment>
<evidence type="ECO:0000313" key="4">
    <source>
        <dbReference type="EMBL" id="GAA4029982.1"/>
    </source>
</evidence>
<dbReference type="SMART" id="SM00028">
    <property type="entry name" value="TPR"/>
    <property type="match status" value="2"/>
</dbReference>
<feature type="chain" id="PRO_5046335962" description="LytR/CpsA/Psr regulator C-terminal domain-containing protein" evidence="2">
    <location>
        <begin position="22"/>
        <end position="296"/>
    </location>
</feature>
<dbReference type="SUPFAM" id="SSF48452">
    <property type="entry name" value="TPR-like"/>
    <property type="match status" value="1"/>
</dbReference>
<organism evidence="4 5">
    <name type="scientific">Sphingomonas rosea</name>
    <dbReference type="NCBI Taxonomy" id="335605"/>
    <lineage>
        <taxon>Bacteria</taxon>
        <taxon>Pseudomonadati</taxon>
        <taxon>Pseudomonadota</taxon>
        <taxon>Alphaproteobacteria</taxon>
        <taxon>Sphingomonadales</taxon>
        <taxon>Sphingomonadaceae</taxon>
        <taxon>Sphingomonas</taxon>
    </lineage>
</organism>
<dbReference type="Gene3D" id="1.25.40.10">
    <property type="entry name" value="Tetratricopeptide repeat domain"/>
    <property type="match status" value="1"/>
</dbReference>
<evidence type="ECO:0000256" key="2">
    <source>
        <dbReference type="SAM" id="SignalP"/>
    </source>
</evidence>
<keyword evidence="5" id="KW-1185">Reference proteome</keyword>
<dbReference type="InterPro" id="IPR011990">
    <property type="entry name" value="TPR-like_helical_dom_sf"/>
</dbReference>
<sequence length="296" mass="31505">MTRAAAWVLVAALAILPGCTAPQVAIRPQASPLAAGQQSAAFRVAEARGHFALGNIALASEGFRRALREEPVNVDAMNGLAACYDRMGRFDLSRSYYERALALAPNDPRLYANLATSLALQGKADEAAAVRAELAQRLGTGGPVSVALPAPRPVVTASDEADPLPLTAAARLERISLAEVMLVTRNRPEVPKAAERMAMTSAAPAPAVVLLNAARVERLAATTRERLVQLGWKDVAIGDSTQVLPVSRITYPEHRREEARQVARQLRIDLRQPLGGKGDKVVVLLGRDLAGRKPGA</sequence>
<name>A0ABP7TR27_9SPHN</name>
<reference evidence="5" key="1">
    <citation type="journal article" date="2019" name="Int. J. Syst. Evol. Microbiol.">
        <title>The Global Catalogue of Microorganisms (GCM) 10K type strain sequencing project: providing services to taxonomists for standard genome sequencing and annotation.</title>
        <authorList>
            <consortium name="The Broad Institute Genomics Platform"/>
            <consortium name="The Broad Institute Genome Sequencing Center for Infectious Disease"/>
            <person name="Wu L."/>
            <person name="Ma J."/>
        </authorList>
    </citation>
    <scope>NUCLEOTIDE SEQUENCE [LARGE SCALE GENOMIC DNA]</scope>
    <source>
        <strain evidence="5">JCM 17564</strain>
    </source>
</reference>
<evidence type="ECO:0000259" key="3">
    <source>
        <dbReference type="Pfam" id="PF13399"/>
    </source>
</evidence>
<dbReference type="InterPro" id="IPR019734">
    <property type="entry name" value="TPR_rpt"/>
</dbReference>
<dbReference type="InterPro" id="IPR027381">
    <property type="entry name" value="LytR/CpsA/Psr_C"/>
</dbReference>
<accession>A0ABP7TR27</accession>
<feature type="domain" description="LytR/CpsA/Psr regulator C-terminal" evidence="3">
    <location>
        <begin position="208"/>
        <end position="288"/>
    </location>
</feature>
<dbReference type="EMBL" id="BAABBR010000001">
    <property type="protein sequence ID" value="GAA4029982.1"/>
    <property type="molecule type" value="Genomic_DNA"/>
</dbReference>
<keyword evidence="2" id="KW-0732">Signal</keyword>
<proteinExistence type="predicted"/>
<dbReference type="Pfam" id="PF13399">
    <property type="entry name" value="LytR_C"/>
    <property type="match status" value="1"/>
</dbReference>
<dbReference type="Pfam" id="PF13432">
    <property type="entry name" value="TPR_16"/>
    <property type="match status" value="1"/>
</dbReference>
<feature type="signal peptide" evidence="2">
    <location>
        <begin position="1"/>
        <end position="21"/>
    </location>
</feature>